<keyword evidence="1" id="KW-1133">Transmembrane helix</keyword>
<comment type="caution">
    <text evidence="2">The sequence shown here is derived from an EMBL/GenBank/DDBJ whole genome shotgun (WGS) entry which is preliminary data.</text>
</comment>
<dbReference type="AlphaFoldDB" id="A0A401WAQ0"/>
<evidence type="ECO:0008006" key="4">
    <source>
        <dbReference type="Google" id="ProtNLM"/>
    </source>
</evidence>
<keyword evidence="3" id="KW-1185">Reference proteome</keyword>
<feature type="transmembrane region" description="Helical" evidence="1">
    <location>
        <begin position="118"/>
        <end position="141"/>
    </location>
</feature>
<dbReference type="RefSeq" id="WP_125056762.1">
    <property type="nucleotide sequence ID" value="NZ_BHZD01000001.1"/>
</dbReference>
<dbReference type="EMBL" id="BHZD01000001">
    <property type="protein sequence ID" value="GCD46383.1"/>
    <property type="molecule type" value="Genomic_DNA"/>
</dbReference>
<feature type="transmembrane region" description="Helical" evidence="1">
    <location>
        <begin position="86"/>
        <end position="106"/>
    </location>
</feature>
<feature type="transmembrane region" description="Helical" evidence="1">
    <location>
        <begin position="54"/>
        <end position="74"/>
    </location>
</feature>
<name>A0A401WAQ0_STREY</name>
<accession>A0A401WAQ0</accession>
<evidence type="ECO:0000256" key="1">
    <source>
        <dbReference type="SAM" id="Phobius"/>
    </source>
</evidence>
<dbReference type="Proteomes" id="UP000286746">
    <property type="component" value="Unassembled WGS sequence"/>
</dbReference>
<evidence type="ECO:0000313" key="2">
    <source>
        <dbReference type="EMBL" id="GCD46383.1"/>
    </source>
</evidence>
<feature type="transmembrane region" description="Helical" evidence="1">
    <location>
        <begin position="15"/>
        <end position="34"/>
    </location>
</feature>
<reference evidence="2 3" key="1">
    <citation type="submission" date="2018-11" db="EMBL/GenBank/DDBJ databases">
        <title>Whole genome sequence of Streptomyces paromomycinus NBRC 15454(T).</title>
        <authorList>
            <person name="Komaki H."/>
            <person name="Tamura T."/>
        </authorList>
    </citation>
    <scope>NUCLEOTIDE SEQUENCE [LARGE SCALE GENOMIC DNA]</scope>
    <source>
        <strain evidence="2 3">NBRC 15454</strain>
    </source>
</reference>
<protein>
    <recommendedName>
        <fullName evidence="4">Integral membrane protein</fullName>
    </recommendedName>
</protein>
<evidence type="ECO:0000313" key="3">
    <source>
        <dbReference type="Proteomes" id="UP000286746"/>
    </source>
</evidence>
<keyword evidence="1" id="KW-0472">Membrane</keyword>
<sequence length="245" mass="26968">MGHWWFRNIIEPGKLPLLLALVSFVLTFVVTRMITRLIRAGKGPFRNISPGGLHIHHVVPGVVLMVVGGFTALAGGRHGYGSGMAAVLFGMGVGLVLDEFALILHLDDVYWSEQGTKSVEIVIVTAALVALILGGALPFGVNELGPDEFHNRFRVVRTVGVNFLFALVALFKGKGRMAVIGVFVPFVALFGAVRLARPNSPWAKRFYRRRPKARAKAKVRAFRHDRRWNGLRRRVNHVIGGAPTH</sequence>
<organism evidence="2 3">
    <name type="scientific">Streptomyces paromomycinus</name>
    <name type="common">Streptomyces rimosus subsp. paromomycinus</name>
    <dbReference type="NCBI Taxonomy" id="92743"/>
    <lineage>
        <taxon>Bacteria</taxon>
        <taxon>Bacillati</taxon>
        <taxon>Actinomycetota</taxon>
        <taxon>Actinomycetes</taxon>
        <taxon>Kitasatosporales</taxon>
        <taxon>Streptomycetaceae</taxon>
        <taxon>Streptomyces</taxon>
    </lineage>
</organism>
<keyword evidence="1" id="KW-0812">Transmembrane</keyword>
<gene>
    <name evidence="2" type="ORF">GKJPGBOP_06132</name>
</gene>
<proteinExistence type="predicted"/>
<feature type="transmembrane region" description="Helical" evidence="1">
    <location>
        <begin position="177"/>
        <end position="196"/>
    </location>
</feature>